<evidence type="ECO:0000313" key="2">
    <source>
        <dbReference type="EMBL" id="QHS77319.1"/>
    </source>
</evidence>
<protein>
    <submittedName>
        <fullName evidence="2">Uncharacterized protein</fullName>
    </submittedName>
</protein>
<evidence type="ECO:0000256" key="1">
    <source>
        <dbReference type="SAM" id="MobiDB-lite"/>
    </source>
</evidence>
<sequence>MPELSTKQSYDRVKYTIDETNKRCLFEVVCLDDPDIHMLMIDTLYEKMLTENVDHMRIYFPSRGRILRQMKVDEKEDDETGELVPVFEDVYVNNNSFNTSSLFKVKDRGEITNKKSPYYGNRVVDVFADCFIDFYKANMNYLLKNVPTKFNNAQPDAEPSTTDDENDWSTFINTKMKKRECKQRLRKTINRTAKETRALYRAEEMKLQKVVIDDEELENEEPVQDNVGDNDQYHNEE</sequence>
<proteinExistence type="predicted"/>
<reference evidence="2" key="1">
    <citation type="journal article" date="2020" name="Nature">
        <title>Giant virus diversity and host interactions through global metagenomics.</title>
        <authorList>
            <person name="Schulz F."/>
            <person name="Roux S."/>
            <person name="Paez-Espino D."/>
            <person name="Jungbluth S."/>
            <person name="Walsh D.A."/>
            <person name="Denef V.J."/>
            <person name="McMahon K.D."/>
            <person name="Konstantinidis K.T."/>
            <person name="Eloe-Fadrosh E.A."/>
            <person name="Kyrpides N.C."/>
            <person name="Woyke T."/>
        </authorList>
    </citation>
    <scope>NUCLEOTIDE SEQUENCE</scope>
    <source>
        <strain evidence="2">GVMAG-S-1004661-13</strain>
    </source>
</reference>
<name>A0A6C0AC78_9ZZZZ</name>
<organism evidence="2">
    <name type="scientific">viral metagenome</name>
    <dbReference type="NCBI Taxonomy" id="1070528"/>
    <lineage>
        <taxon>unclassified sequences</taxon>
        <taxon>metagenomes</taxon>
        <taxon>organismal metagenomes</taxon>
    </lineage>
</organism>
<feature type="region of interest" description="Disordered" evidence="1">
    <location>
        <begin position="212"/>
        <end position="237"/>
    </location>
</feature>
<dbReference type="EMBL" id="MN740545">
    <property type="protein sequence ID" value="QHS77319.1"/>
    <property type="molecule type" value="Genomic_DNA"/>
</dbReference>
<accession>A0A6C0AC78</accession>
<dbReference type="AlphaFoldDB" id="A0A6C0AC78"/>
<feature type="compositionally biased region" description="Acidic residues" evidence="1">
    <location>
        <begin position="213"/>
        <end position="223"/>
    </location>
</feature>